<feature type="domain" description="Nitroreductase" evidence="7">
    <location>
        <begin position="8"/>
        <end position="193"/>
    </location>
</feature>
<evidence type="ECO:0000256" key="2">
    <source>
        <dbReference type="ARBA" id="ARBA00007118"/>
    </source>
</evidence>
<dbReference type="AlphaFoldDB" id="K8W9V6"/>
<dbReference type="PANTHER" id="PTHR43673">
    <property type="entry name" value="NAD(P)H NITROREDUCTASE YDGI-RELATED"/>
    <property type="match status" value="1"/>
</dbReference>
<keyword evidence="3" id="KW-0285">Flavoprotein</keyword>
<protein>
    <submittedName>
        <fullName evidence="8">Dihydropteridine reductase</fullName>
        <ecNumber evidence="8">1.5.1.34</ecNumber>
    </submittedName>
</protein>
<dbReference type="OrthoDB" id="9809288at2"/>
<dbReference type="SUPFAM" id="SSF55469">
    <property type="entry name" value="FMN-dependent nitroreductase-like"/>
    <property type="match status" value="1"/>
</dbReference>
<sequence length="217" mass="24760">MQVIEVAKKRYAAKVFDPTKKISPETFKKIKQLLRYSPSSVNIQPWHFIIAESEEAKQRMAKSTEIDYPFNTSKITDASLVVLFCTKKQVDKAYLDEILDQESLDGRYTLPEHKEMMAGAREFFVNYHKENRQDLSRWLENQTFLNLGCFLLGVAGLGVDAVPMEGMDFSILNEEFSLPEKGLSPIAMVALGYHAKEDFNATLTKSRLPEDQIITVI</sequence>
<evidence type="ECO:0000313" key="9">
    <source>
        <dbReference type="Proteomes" id="UP000010290"/>
    </source>
</evidence>
<keyword evidence="5" id="KW-0521">NADP</keyword>
<name>K8W9V6_9GAMM</name>
<dbReference type="PATRIC" id="fig|1141660.3.peg.2811"/>
<evidence type="ECO:0000256" key="6">
    <source>
        <dbReference type="ARBA" id="ARBA00023002"/>
    </source>
</evidence>
<dbReference type="Proteomes" id="UP000010290">
    <property type="component" value="Chromosome"/>
</dbReference>
<dbReference type="Pfam" id="PF00881">
    <property type="entry name" value="Nitroreductase"/>
    <property type="match status" value="1"/>
</dbReference>
<organism evidence="8 9">
    <name type="scientific">Providencia sneebia DSM 19967</name>
    <dbReference type="NCBI Taxonomy" id="1141660"/>
    <lineage>
        <taxon>Bacteria</taxon>
        <taxon>Pseudomonadati</taxon>
        <taxon>Pseudomonadota</taxon>
        <taxon>Gammaproteobacteria</taxon>
        <taxon>Enterobacterales</taxon>
        <taxon>Morganellaceae</taxon>
        <taxon>Providencia</taxon>
    </lineage>
</organism>
<gene>
    <name evidence="8" type="ORF">OO7_14073</name>
</gene>
<dbReference type="HOGENOM" id="CLU_070764_4_1_6"/>
<dbReference type="PANTHER" id="PTHR43673:SF2">
    <property type="entry name" value="NITROREDUCTASE"/>
    <property type="match status" value="1"/>
</dbReference>
<dbReference type="Gene3D" id="3.40.109.10">
    <property type="entry name" value="NADH Oxidase"/>
    <property type="match status" value="1"/>
</dbReference>
<dbReference type="InterPro" id="IPR000415">
    <property type="entry name" value="Nitroreductase-like"/>
</dbReference>
<dbReference type="EC" id="1.5.1.34" evidence="8"/>
<evidence type="ECO:0000256" key="4">
    <source>
        <dbReference type="ARBA" id="ARBA00022643"/>
    </source>
</evidence>
<comment type="cofactor">
    <cofactor evidence="1">
        <name>FMN</name>
        <dbReference type="ChEBI" id="CHEBI:58210"/>
    </cofactor>
</comment>
<evidence type="ECO:0000313" key="8">
    <source>
        <dbReference type="EMBL" id="EKT54262.1"/>
    </source>
</evidence>
<dbReference type="NCBIfam" id="NF008275">
    <property type="entry name" value="PRK11053.1"/>
    <property type="match status" value="1"/>
</dbReference>
<evidence type="ECO:0000256" key="1">
    <source>
        <dbReference type="ARBA" id="ARBA00001917"/>
    </source>
</evidence>
<keyword evidence="9" id="KW-1185">Reference proteome</keyword>
<evidence type="ECO:0000256" key="3">
    <source>
        <dbReference type="ARBA" id="ARBA00022630"/>
    </source>
</evidence>
<comment type="caution">
    <text evidence="8">The sequence shown here is derived from an EMBL/GenBank/DDBJ whole genome shotgun (WGS) entry which is preliminary data.</text>
</comment>
<dbReference type="EMBL" id="AKKN01000011">
    <property type="protein sequence ID" value="EKT54262.1"/>
    <property type="molecule type" value="Genomic_DNA"/>
</dbReference>
<comment type="similarity">
    <text evidence="2">Belongs to the nitroreductase family.</text>
</comment>
<dbReference type="InterPro" id="IPR033878">
    <property type="entry name" value="NfsB-like"/>
</dbReference>
<dbReference type="GO" id="GO:0004155">
    <property type="term" value="F:6,7-dihydropteridine reductase activity"/>
    <property type="evidence" value="ECO:0007669"/>
    <property type="project" value="UniProtKB-EC"/>
</dbReference>
<evidence type="ECO:0000256" key="5">
    <source>
        <dbReference type="ARBA" id="ARBA00022857"/>
    </source>
</evidence>
<dbReference type="InterPro" id="IPR029479">
    <property type="entry name" value="Nitroreductase"/>
</dbReference>
<proteinExistence type="inferred from homology"/>
<dbReference type="RefSeq" id="WP_008916561.1">
    <property type="nucleotide sequence ID" value="NZ_CM001773.1"/>
</dbReference>
<reference evidence="8 9" key="1">
    <citation type="journal article" date="2012" name="BMC Genomics">
        <title>Comparative genomics of bacteria in the genus Providencia isolated from wild Drosophila melanogaster.</title>
        <authorList>
            <person name="Galac M.R."/>
            <person name="Lazzaro B.P."/>
        </authorList>
    </citation>
    <scope>NUCLEOTIDE SEQUENCE [LARGE SCALE GENOMIC DNA]</scope>
    <source>
        <strain evidence="8 9">DSM 19967</strain>
    </source>
</reference>
<keyword evidence="6 8" id="KW-0560">Oxidoreductase</keyword>
<keyword evidence="4" id="KW-0288">FMN</keyword>
<evidence type="ECO:0000259" key="7">
    <source>
        <dbReference type="Pfam" id="PF00881"/>
    </source>
</evidence>
<accession>K8W9V6</accession>
<dbReference type="CDD" id="cd02149">
    <property type="entry name" value="NfsB-like"/>
    <property type="match status" value="1"/>
</dbReference>